<reference evidence="1" key="1">
    <citation type="submission" date="2022-02" db="EMBL/GenBank/DDBJ databases">
        <title>Plant Genome Project.</title>
        <authorList>
            <person name="Zhang R.-G."/>
        </authorList>
    </citation>
    <scope>NUCLEOTIDE SEQUENCE</scope>
    <source>
        <strain evidence="1">AT1</strain>
    </source>
</reference>
<proteinExistence type="predicted"/>
<sequence length="99" mass="11483">MNPFVMPKPDHSQSSRKEQVPVSSFQHKPVSIPHTSINPFLKRKREEALPRLEEVFEQLLAYVALAFWGWSGKERKLLLFRRHLTNAIAMTTIKCQGLI</sequence>
<organism evidence="1 2">
    <name type="scientific">Rhododendron molle</name>
    <name type="common">Chinese azalea</name>
    <name type="synonym">Azalea mollis</name>
    <dbReference type="NCBI Taxonomy" id="49168"/>
    <lineage>
        <taxon>Eukaryota</taxon>
        <taxon>Viridiplantae</taxon>
        <taxon>Streptophyta</taxon>
        <taxon>Embryophyta</taxon>
        <taxon>Tracheophyta</taxon>
        <taxon>Spermatophyta</taxon>
        <taxon>Magnoliopsida</taxon>
        <taxon>eudicotyledons</taxon>
        <taxon>Gunneridae</taxon>
        <taxon>Pentapetalae</taxon>
        <taxon>asterids</taxon>
        <taxon>Ericales</taxon>
        <taxon>Ericaceae</taxon>
        <taxon>Ericoideae</taxon>
        <taxon>Rhodoreae</taxon>
        <taxon>Rhododendron</taxon>
    </lineage>
</organism>
<comment type="caution">
    <text evidence="1">The sequence shown here is derived from an EMBL/GenBank/DDBJ whole genome shotgun (WGS) entry which is preliminary data.</text>
</comment>
<name>A0ACC0MT70_RHOML</name>
<keyword evidence="2" id="KW-1185">Reference proteome</keyword>
<dbReference type="EMBL" id="CM046395">
    <property type="protein sequence ID" value="KAI8544175.1"/>
    <property type="molecule type" value="Genomic_DNA"/>
</dbReference>
<evidence type="ECO:0000313" key="1">
    <source>
        <dbReference type="EMBL" id="KAI8544175.1"/>
    </source>
</evidence>
<dbReference type="Proteomes" id="UP001062846">
    <property type="component" value="Chromosome 8"/>
</dbReference>
<accession>A0ACC0MT70</accession>
<protein>
    <submittedName>
        <fullName evidence="1">Uncharacterized protein</fullName>
    </submittedName>
</protein>
<evidence type="ECO:0000313" key="2">
    <source>
        <dbReference type="Proteomes" id="UP001062846"/>
    </source>
</evidence>
<gene>
    <name evidence="1" type="ORF">RHMOL_Rhmol08G0275200</name>
</gene>